<dbReference type="EC" id="5.1.3.14" evidence="4"/>
<dbReference type="SUPFAM" id="SSF53756">
    <property type="entry name" value="UDP-Glycosyltransferase/glycogen phosphorylase"/>
    <property type="match status" value="1"/>
</dbReference>
<gene>
    <name evidence="7" type="ORF">F965_00226</name>
</gene>
<comment type="catalytic activity">
    <reaction evidence="2">
        <text>UDP-N-acetyl-alpha-D-glucosamine = UDP-N-acetyl-alpha-D-mannosamine</text>
        <dbReference type="Rhea" id="RHEA:17213"/>
        <dbReference type="ChEBI" id="CHEBI:57705"/>
        <dbReference type="ChEBI" id="CHEBI:68623"/>
        <dbReference type="EC" id="5.1.3.14"/>
    </reaction>
</comment>
<evidence type="ECO:0000256" key="4">
    <source>
        <dbReference type="ARBA" id="ARBA00038858"/>
    </source>
</evidence>
<dbReference type="HOGENOM" id="CLU_041674_1_0_6"/>
<organism evidence="7 8">
    <name type="scientific">Acinetobacter schindleri NIPH 900</name>
    <dbReference type="NCBI Taxonomy" id="1217675"/>
    <lineage>
        <taxon>Bacteria</taxon>
        <taxon>Pseudomonadati</taxon>
        <taxon>Pseudomonadota</taxon>
        <taxon>Gammaproteobacteria</taxon>
        <taxon>Moraxellales</taxon>
        <taxon>Moraxellaceae</taxon>
        <taxon>Acinetobacter</taxon>
    </lineage>
</organism>
<evidence type="ECO:0000256" key="5">
    <source>
        <dbReference type="RuleBase" id="RU003513"/>
    </source>
</evidence>
<keyword evidence="1 5" id="KW-0413">Isomerase</keyword>
<sequence>MPIDLSFIFGTRPELIKLAPVILKARQDSRFRVNVVFTGQHLELVQDAIEFFQIKIDHHLQIMQPGKSLNILLSKALTELDQVYRDMPKCDVIVVQGDTTTVLAGALVAFNLNIHLAHVEAGLRSFDLMHPFPEEGNRQLVSRLAHWHFAPTRRSAENLRQENIPDPQIFITGNTVVDAIYHARDLMQSSSQQSQQRLERMGLKLSEQDKLVLLTAHRRENFGEGIQNICAAIHALCRRYPELHFAWPVHLNPQVYEIAYREFLDHPQVHLLKPLDYPDLLAVLGAAYFIMTDSGGIQEESPTYQKPVLILRDVTERPEVVEAGCGILVGTNQAKIVQEFSRLMDDSAYYRQHAEVENPFGDGHASERILEQMLQDLIVRA</sequence>
<dbReference type="Proteomes" id="UP000018438">
    <property type="component" value="Unassembled WGS sequence"/>
</dbReference>
<dbReference type="NCBIfam" id="TIGR00236">
    <property type="entry name" value="wecB"/>
    <property type="match status" value="1"/>
</dbReference>
<evidence type="ECO:0000259" key="6">
    <source>
        <dbReference type="Pfam" id="PF02350"/>
    </source>
</evidence>
<evidence type="ECO:0000256" key="2">
    <source>
        <dbReference type="ARBA" id="ARBA00036080"/>
    </source>
</evidence>
<reference evidence="7 8" key="1">
    <citation type="submission" date="2013-02" db="EMBL/GenBank/DDBJ databases">
        <title>The Genome Sequence of Acinetobacter schindleri NIPH 900.</title>
        <authorList>
            <consortium name="The Broad Institute Genome Sequencing Platform"/>
            <consortium name="The Broad Institute Genome Sequencing Center for Infectious Disease"/>
            <person name="Cerqueira G."/>
            <person name="Feldgarden M."/>
            <person name="Courvalin P."/>
            <person name="Perichon B."/>
            <person name="Grillot-Courvalin C."/>
            <person name="Clermont D."/>
            <person name="Rocha E."/>
            <person name="Yoon E.-J."/>
            <person name="Nemec A."/>
            <person name="Walker B."/>
            <person name="Young S.K."/>
            <person name="Zeng Q."/>
            <person name="Gargeya S."/>
            <person name="Fitzgerald M."/>
            <person name="Haas B."/>
            <person name="Abouelleil A."/>
            <person name="Alvarado L."/>
            <person name="Arachchi H.M."/>
            <person name="Berlin A.M."/>
            <person name="Chapman S.B."/>
            <person name="Dewar J."/>
            <person name="Goldberg J."/>
            <person name="Griggs A."/>
            <person name="Gujja S."/>
            <person name="Hansen M."/>
            <person name="Howarth C."/>
            <person name="Imamovic A."/>
            <person name="Larimer J."/>
            <person name="McCowan C."/>
            <person name="Murphy C."/>
            <person name="Neiman D."/>
            <person name="Pearson M."/>
            <person name="Priest M."/>
            <person name="Roberts A."/>
            <person name="Saif S."/>
            <person name="Shea T."/>
            <person name="Sisk P."/>
            <person name="Sykes S."/>
            <person name="Wortman J."/>
            <person name="Nusbaum C."/>
            <person name="Birren B."/>
        </authorList>
    </citation>
    <scope>NUCLEOTIDE SEQUENCE [LARGE SCALE GENOMIC DNA]</scope>
    <source>
        <strain evidence="7 8">NIPH 900</strain>
    </source>
</reference>
<dbReference type="GO" id="GO:0008761">
    <property type="term" value="F:UDP-N-acetylglucosamine 2-epimerase activity"/>
    <property type="evidence" value="ECO:0007669"/>
    <property type="project" value="UniProtKB-EC"/>
</dbReference>
<comment type="caution">
    <text evidence="7">The sequence shown here is derived from an EMBL/GenBank/DDBJ whole genome shotgun (WGS) entry which is preliminary data.</text>
</comment>
<dbReference type="InterPro" id="IPR003331">
    <property type="entry name" value="UDP_GlcNAc_Epimerase_2_dom"/>
</dbReference>
<dbReference type="PANTHER" id="PTHR43174:SF2">
    <property type="entry name" value="UDP-N-ACETYLGLUCOSAMINE 2-EPIMERASE"/>
    <property type="match status" value="1"/>
</dbReference>
<evidence type="ECO:0000256" key="1">
    <source>
        <dbReference type="ARBA" id="ARBA00023235"/>
    </source>
</evidence>
<proteinExistence type="inferred from homology"/>
<dbReference type="CDD" id="cd03786">
    <property type="entry name" value="GTB_UDP-GlcNAc_2-Epimerase"/>
    <property type="match status" value="1"/>
</dbReference>
<evidence type="ECO:0000313" key="7">
    <source>
        <dbReference type="EMBL" id="ENV14565.1"/>
    </source>
</evidence>
<evidence type="ECO:0000313" key="8">
    <source>
        <dbReference type="Proteomes" id="UP000018438"/>
    </source>
</evidence>
<protein>
    <recommendedName>
        <fullName evidence="4">UDP-N-acetylglucosamine 2-epimerase (non-hydrolyzing)</fullName>
        <ecNumber evidence="4">5.1.3.14</ecNumber>
    </recommendedName>
</protein>
<dbReference type="AlphaFoldDB" id="N8Y5K6"/>
<feature type="domain" description="UDP-N-acetylglucosamine 2-epimerase" evidence="6">
    <location>
        <begin position="26"/>
        <end position="372"/>
    </location>
</feature>
<dbReference type="PANTHER" id="PTHR43174">
    <property type="entry name" value="UDP-N-ACETYLGLUCOSAMINE 2-EPIMERASE"/>
    <property type="match status" value="1"/>
</dbReference>
<dbReference type="Pfam" id="PF02350">
    <property type="entry name" value="Epimerase_2"/>
    <property type="match status" value="1"/>
</dbReference>
<dbReference type="RefSeq" id="WP_004812100.1">
    <property type="nucleotide sequence ID" value="NZ_KB849450.1"/>
</dbReference>
<dbReference type="EMBL" id="APPI01000007">
    <property type="protein sequence ID" value="ENV14565.1"/>
    <property type="molecule type" value="Genomic_DNA"/>
</dbReference>
<dbReference type="Gene3D" id="3.40.50.2000">
    <property type="entry name" value="Glycogen Phosphorylase B"/>
    <property type="match status" value="2"/>
</dbReference>
<comment type="similarity">
    <text evidence="3 5">Belongs to the UDP-N-acetylglucosamine 2-epimerase family.</text>
</comment>
<evidence type="ECO:0000256" key="3">
    <source>
        <dbReference type="ARBA" id="ARBA00038209"/>
    </source>
</evidence>
<dbReference type="InterPro" id="IPR029767">
    <property type="entry name" value="WecB-like"/>
</dbReference>
<keyword evidence="8" id="KW-1185">Reference proteome</keyword>
<accession>N8Y5K6</accession>
<dbReference type="PATRIC" id="fig|1217675.3.peg.214"/>
<name>N8Y5K6_9GAMM</name>